<comment type="subcellular location">
    <subcellularLocation>
        <location evidence="1">Cell membrane</location>
        <topology evidence="1">Peripheral membrane protein</topology>
    </subcellularLocation>
</comment>
<evidence type="ECO:0000256" key="2">
    <source>
        <dbReference type="ARBA" id="ARBA00022448"/>
    </source>
</evidence>
<keyword evidence="8" id="KW-0472">Membrane</keyword>
<dbReference type="CDD" id="cd03216">
    <property type="entry name" value="ABC_Carb_Monos_I"/>
    <property type="match status" value="1"/>
</dbReference>
<protein>
    <submittedName>
        <fullName evidence="10">ABC transporter related protein</fullName>
    </submittedName>
</protein>
<evidence type="ECO:0000256" key="4">
    <source>
        <dbReference type="ARBA" id="ARBA00022737"/>
    </source>
</evidence>
<keyword evidence="11" id="KW-1185">Reference proteome</keyword>
<dbReference type="InterPro" id="IPR003439">
    <property type="entry name" value="ABC_transporter-like_ATP-bd"/>
</dbReference>
<dbReference type="GO" id="GO:0005886">
    <property type="term" value="C:plasma membrane"/>
    <property type="evidence" value="ECO:0007669"/>
    <property type="project" value="UniProtKB-SubCell"/>
</dbReference>
<dbReference type="InterPro" id="IPR027417">
    <property type="entry name" value="P-loop_NTPase"/>
</dbReference>
<dbReference type="Pfam" id="PF00005">
    <property type="entry name" value="ABC_tran"/>
    <property type="match status" value="2"/>
</dbReference>
<dbReference type="PANTHER" id="PTHR43790">
    <property type="entry name" value="CARBOHYDRATE TRANSPORT ATP-BINDING PROTEIN MG119-RELATED"/>
    <property type="match status" value="1"/>
</dbReference>
<keyword evidence="3" id="KW-1003">Cell membrane</keyword>
<name>D9RAF0_LACSW</name>
<dbReference type="STRING" id="610130.Closa_1631"/>
<dbReference type="PANTHER" id="PTHR43790:SF4">
    <property type="entry name" value="GUANOSINE IMPORT ATP-BINDING PROTEIN NUPO"/>
    <property type="match status" value="1"/>
</dbReference>
<keyword evidence="2" id="KW-0813">Transport</keyword>
<feature type="domain" description="ABC transporter" evidence="9">
    <location>
        <begin position="4"/>
        <end position="238"/>
    </location>
</feature>
<evidence type="ECO:0000256" key="7">
    <source>
        <dbReference type="ARBA" id="ARBA00022967"/>
    </source>
</evidence>
<evidence type="ECO:0000256" key="8">
    <source>
        <dbReference type="ARBA" id="ARBA00023136"/>
    </source>
</evidence>
<dbReference type="PaxDb" id="610130-Closa_1631"/>
<dbReference type="SMART" id="SM00382">
    <property type="entry name" value="AAA"/>
    <property type="match status" value="1"/>
</dbReference>
<dbReference type="FunFam" id="3.40.50.300:FF:000127">
    <property type="entry name" value="Ribose import ATP-binding protein RbsA"/>
    <property type="match status" value="1"/>
</dbReference>
<dbReference type="OrthoDB" id="9771863at2"/>
<evidence type="ECO:0000313" key="10">
    <source>
        <dbReference type="EMBL" id="ADL04228.1"/>
    </source>
</evidence>
<dbReference type="CDD" id="cd03215">
    <property type="entry name" value="ABC_Carb_Monos_II"/>
    <property type="match status" value="1"/>
</dbReference>
<dbReference type="SUPFAM" id="SSF52540">
    <property type="entry name" value="P-loop containing nucleoside triphosphate hydrolases"/>
    <property type="match status" value="2"/>
</dbReference>
<accession>D9RAF0</accession>
<keyword evidence="6" id="KW-0067">ATP-binding</keyword>
<reference evidence="10" key="1">
    <citation type="submission" date="2010-07" db="EMBL/GenBank/DDBJ databases">
        <title>Complete sequence of Clostridium saccharolyticum WM1.</title>
        <authorList>
            <consortium name="US DOE Joint Genome Institute"/>
            <person name="Lucas S."/>
            <person name="Copeland A."/>
            <person name="Lapidus A."/>
            <person name="Cheng J.-F."/>
            <person name="Bruce D."/>
            <person name="Goodwin L."/>
            <person name="Pitluck S."/>
            <person name="Chertkov O."/>
            <person name="Detter J.C."/>
            <person name="Han C."/>
            <person name="Tapia R."/>
            <person name="Land M."/>
            <person name="Hauser L."/>
            <person name="Chang Y.-J."/>
            <person name="Jeffries C."/>
            <person name="Kyrpides N."/>
            <person name="Ivanova N."/>
            <person name="Mikhailova N."/>
            <person name="Mouttaki H."/>
            <person name="Lin L."/>
            <person name="Zhou J."/>
            <person name="Hemme C.L."/>
            <person name="Woyke T."/>
        </authorList>
    </citation>
    <scope>NUCLEOTIDE SEQUENCE [LARGE SCALE GENOMIC DNA]</scope>
    <source>
        <strain evidence="10">WM1</strain>
    </source>
</reference>
<evidence type="ECO:0000256" key="3">
    <source>
        <dbReference type="ARBA" id="ARBA00022475"/>
    </source>
</evidence>
<dbReference type="InterPro" id="IPR017871">
    <property type="entry name" value="ABC_transporter-like_CS"/>
</dbReference>
<dbReference type="EMBL" id="CP002109">
    <property type="protein sequence ID" value="ADL04228.1"/>
    <property type="molecule type" value="Genomic_DNA"/>
</dbReference>
<dbReference type="KEGG" id="csh:Closa_1631"/>
<sequence>MALLEMKHITKAFSGVYANQDVSLSVEQGEIHALLGENGAGKTTLMNILFGIYQPDGGEILYKGKTARFQSPADAISRGIGMVHQHFSLVNRMTVLDNIILGSGRKKEVLDRKAAAEEICLLAEKYGLFVNPYEQVSSLSVGEQQRVEILKALYRKADLLILDEPTGVLTPQETENFFQVLKRLKEEGHGIIIITHRLSEIMAISDKVTILRDGKAVKDFITQNTTPEELSAHMIGRPLSPGMAERKKPIEETALRLEGVSLLKRHGNKKSLDSICLTVYKGEILGIAGVEGNGQKELSEVITGIRKHTEGTIFFEGEAIDSRTVKERFNKGISYISDDRHQDSLVADMTVTENMILRSYNRQPFSKNRILNHKQAESLALEAVAEYGIRTSGKSGIRTPVKLMSGGNQQKVILSREISPEARLIVASQPTRGLDIGATEFVHQTLMKQKNQGKSVLLISADLDEILSLSDRIAVLFEGRIMGVLDREEADVFKIGLYMGGVTKKEESHEPDETVKGG</sequence>
<keyword evidence="4" id="KW-0677">Repeat</keyword>
<keyword evidence="5" id="KW-0547">Nucleotide-binding</keyword>
<dbReference type="GO" id="GO:0016887">
    <property type="term" value="F:ATP hydrolysis activity"/>
    <property type="evidence" value="ECO:0007669"/>
    <property type="project" value="InterPro"/>
</dbReference>
<evidence type="ECO:0000313" key="11">
    <source>
        <dbReference type="Proteomes" id="UP000001662"/>
    </source>
</evidence>
<keyword evidence="7" id="KW-1278">Translocase</keyword>
<dbReference type="HOGENOM" id="CLU_000604_92_0_9"/>
<dbReference type="Gene3D" id="3.40.50.300">
    <property type="entry name" value="P-loop containing nucleotide triphosphate hydrolases"/>
    <property type="match status" value="2"/>
</dbReference>
<dbReference type="eggNOG" id="COG3845">
    <property type="taxonomic scope" value="Bacteria"/>
</dbReference>
<dbReference type="Proteomes" id="UP000001662">
    <property type="component" value="Chromosome"/>
</dbReference>
<proteinExistence type="predicted"/>
<dbReference type="PROSITE" id="PS00211">
    <property type="entry name" value="ABC_TRANSPORTER_1"/>
    <property type="match status" value="2"/>
</dbReference>
<gene>
    <name evidence="10" type="ordered locus">Closa_1631</name>
</gene>
<dbReference type="InterPro" id="IPR003593">
    <property type="entry name" value="AAA+_ATPase"/>
</dbReference>
<organism evidence="10 11">
    <name type="scientific">Lacrimispora saccharolytica (strain ATCC 35040 / DSM 2544 / NRCC 2533 / WM1)</name>
    <name type="common">Clostridium saccharolyticum</name>
    <dbReference type="NCBI Taxonomy" id="610130"/>
    <lineage>
        <taxon>Bacteria</taxon>
        <taxon>Bacillati</taxon>
        <taxon>Bacillota</taxon>
        <taxon>Clostridia</taxon>
        <taxon>Lachnospirales</taxon>
        <taxon>Lachnospiraceae</taxon>
        <taxon>Lacrimispora</taxon>
    </lineage>
</organism>
<dbReference type="InterPro" id="IPR050107">
    <property type="entry name" value="ABC_carbohydrate_import_ATPase"/>
</dbReference>
<dbReference type="RefSeq" id="WP_013272319.1">
    <property type="nucleotide sequence ID" value="NC_014376.1"/>
</dbReference>
<feature type="domain" description="ABC transporter" evidence="9">
    <location>
        <begin position="255"/>
        <end position="503"/>
    </location>
</feature>
<evidence type="ECO:0000256" key="6">
    <source>
        <dbReference type="ARBA" id="ARBA00022840"/>
    </source>
</evidence>
<evidence type="ECO:0000256" key="1">
    <source>
        <dbReference type="ARBA" id="ARBA00004202"/>
    </source>
</evidence>
<evidence type="ECO:0000259" key="9">
    <source>
        <dbReference type="PROSITE" id="PS50893"/>
    </source>
</evidence>
<dbReference type="GO" id="GO:0005524">
    <property type="term" value="F:ATP binding"/>
    <property type="evidence" value="ECO:0007669"/>
    <property type="project" value="UniProtKB-KW"/>
</dbReference>
<dbReference type="PROSITE" id="PS50893">
    <property type="entry name" value="ABC_TRANSPORTER_2"/>
    <property type="match status" value="2"/>
</dbReference>
<evidence type="ECO:0000256" key="5">
    <source>
        <dbReference type="ARBA" id="ARBA00022741"/>
    </source>
</evidence>
<dbReference type="AlphaFoldDB" id="D9RAF0"/>